<dbReference type="RefSeq" id="WP_060690893.1">
    <property type="nucleotide sequence ID" value="NZ_CP012676.1"/>
</dbReference>
<dbReference type="Pfam" id="PF26620">
    <property type="entry name" value="DUF8197"/>
    <property type="match status" value="1"/>
</dbReference>
<name>A0A0M4QLZ3_9PSED</name>
<dbReference type="Proteomes" id="UP000186677">
    <property type="component" value="Unassembled WGS sequence"/>
</dbReference>
<evidence type="ECO:0000313" key="2">
    <source>
        <dbReference type="EMBL" id="OKA28423.1"/>
    </source>
</evidence>
<dbReference type="OrthoDB" id="7030750at2"/>
<reference evidence="1 4" key="2">
    <citation type="submission" date="2016-11" db="EMBL/GenBank/DDBJ databases">
        <title>Draft genome of Pseudomonas versuta A4R1.5.</title>
        <authorList>
            <person name="See-Too W.-S."/>
        </authorList>
    </citation>
    <scope>NUCLEOTIDE SEQUENCE [LARGE SCALE GENOMIC DNA]</scope>
    <source>
        <strain evidence="1 4">A4R1.5</strain>
    </source>
</reference>
<protein>
    <submittedName>
        <fullName evidence="2">Uncharacterized protein</fullName>
    </submittedName>
</protein>
<evidence type="ECO:0000313" key="1">
    <source>
        <dbReference type="EMBL" id="OKA24624.1"/>
    </source>
</evidence>
<dbReference type="EMBL" id="MPJD01000004">
    <property type="protein sequence ID" value="OKA28423.1"/>
    <property type="molecule type" value="Genomic_DNA"/>
</dbReference>
<sequence length="62" mass="7136">MSTGKEQLDVEVEEDFPVSDKDEIVEPVVEVAKTNLAKRRTIDALLADKRLQKELEDYPYDL</sequence>
<comment type="caution">
    <text evidence="2">The sequence shown here is derived from an EMBL/GenBank/DDBJ whole genome shotgun (WGS) entry which is preliminary data.</text>
</comment>
<dbReference type="InterPro" id="IPR058510">
    <property type="entry name" value="DUF8197"/>
</dbReference>
<organism evidence="2 3">
    <name type="scientific">Pseudomonas versuta</name>
    <dbReference type="NCBI Taxonomy" id="1788301"/>
    <lineage>
        <taxon>Bacteria</taxon>
        <taxon>Pseudomonadati</taxon>
        <taxon>Pseudomonadota</taxon>
        <taxon>Gammaproteobacteria</taxon>
        <taxon>Pseudomonadales</taxon>
        <taxon>Pseudomonadaceae</taxon>
        <taxon>Pseudomonas</taxon>
    </lineage>
</organism>
<accession>A0A0M4QLZ3</accession>
<evidence type="ECO:0000313" key="3">
    <source>
        <dbReference type="Proteomes" id="UP000185990"/>
    </source>
</evidence>
<proteinExistence type="predicted"/>
<keyword evidence="4" id="KW-1185">Reference proteome</keyword>
<evidence type="ECO:0000313" key="4">
    <source>
        <dbReference type="Proteomes" id="UP000186677"/>
    </source>
</evidence>
<accession>A0A1Q4KPN9</accession>
<dbReference type="NCBIfam" id="NF046101">
    <property type="entry name" value="PA3496_fam"/>
    <property type="match status" value="1"/>
</dbReference>
<gene>
    <name evidence="1" type="ORF">BOH73_01675</name>
    <name evidence="2" type="ORF">BOH74_02950</name>
</gene>
<dbReference type="Proteomes" id="UP000185990">
    <property type="component" value="Unassembled WGS sequence"/>
</dbReference>
<reference evidence="2 3" key="1">
    <citation type="submission" date="2016-11" db="EMBL/GenBank/DDBJ databases">
        <title>Draft genome of Pseudomonas versuta A4R1.12.</title>
        <authorList>
            <person name="See-Too W.-S."/>
        </authorList>
    </citation>
    <scope>NUCLEOTIDE SEQUENCE [LARGE SCALE GENOMIC DNA]</scope>
    <source>
        <strain evidence="2 3">A4R1.12</strain>
    </source>
</reference>
<dbReference type="EMBL" id="MPJC01000001">
    <property type="protein sequence ID" value="OKA24624.1"/>
    <property type="molecule type" value="Genomic_DNA"/>
</dbReference>
<dbReference type="KEGG" id="ppsy:AOC04_01815"/>
<dbReference type="AlphaFoldDB" id="A0A0M4QLZ3"/>
<dbReference type="InterPro" id="IPR058059">
    <property type="entry name" value="PA3496-like"/>
</dbReference>